<dbReference type="Proteomes" id="UP000018842">
    <property type="component" value="Unassembled WGS sequence"/>
</dbReference>
<dbReference type="AlphaFoldDB" id="W4PHE6"/>
<evidence type="ECO:0000313" key="2">
    <source>
        <dbReference type="Proteomes" id="UP000018842"/>
    </source>
</evidence>
<sequence>MTVEQINNNPRASVKNVYTRIMEDLNEAVTLLTEDRSDKSQVNLNVAYGIRARANLLMNNWQAAAEDAGKALLGYSPYSREAVSKPTFNDARDNDSWLWASIVTEENDIVKSGILNFPSMMCSFTGNGYSPGYAARYINSKLYDQIPETDVRKGWWAEAEEIIENGELVGYDFTKSRNVDWTWKINEGGQDYNIAEYLGWRAPYLNVKFGPYKNIYNNPTNACDFPLMRAEEMILIRLKPLHSRTRMERQQLL</sequence>
<comment type="caution">
    <text evidence="1">The sequence shown here is derived from an EMBL/GenBank/DDBJ whole genome shotgun (WGS) entry which is preliminary data.</text>
</comment>
<gene>
    <name evidence="1" type="ORF">JCM6294_2233</name>
</gene>
<dbReference type="SUPFAM" id="SSF48452">
    <property type="entry name" value="TPR-like"/>
    <property type="match status" value="1"/>
</dbReference>
<dbReference type="InterPro" id="IPR011990">
    <property type="entry name" value="TPR-like_helical_dom_sf"/>
</dbReference>
<dbReference type="EMBL" id="BAIR01000019">
    <property type="protein sequence ID" value="GAE19207.1"/>
    <property type="molecule type" value="Genomic_DNA"/>
</dbReference>
<protein>
    <submittedName>
        <fullName evidence="1">Putative outer membrane protein</fullName>
    </submittedName>
</protein>
<accession>W4PHE6</accession>
<dbReference type="STRING" id="1121100.GCA_000428105_01871"/>
<dbReference type="Gene3D" id="1.25.40.390">
    <property type="match status" value="1"/>
</dbReference>
<organism evidence="1 2">
    <name type="scientific">Bacteroides pyogenes DSM 20611 = JCM 6294</name>
    <dbReference type="NCBI Taxonomy" id="1121100"/>
    <lineage>
        <taxon>Bacteria</taxon>
        <taxon>Pseudomonadati</taxon>
        <taxon>Bacteroidota</taxon>
        <taxon>Bacteroidia</taxon>
        <taxon>Bacteroidales</taxon>
        <taxon>Bacteroidaceae</taxon>
        <taxon>Bacteroides</taxon>
    </lineage>
</organism>
<reference evidence="2" key="1">
    <citation type="journal article" date="2014" name="Genome">
        <title>Draft Genome Sequences of Three Strains of Bacteroides pyogenes Isolated from a Cat and Swine.</title>
        <authorList>
            <person name="Sakamoto M."/>
            <person name="Oshima K."/>
            <person name="Suda W."/>
            <person name="Kitamura K."/>
            <person name="Iida T."/>
            <person name="Hattori M."/>
            <person name="Ohkuma M."/>
        </authorList>
    </citation>
    <scope>NUCLEOTIDE SEQUENCE [LARGE SCALE GENOMIC DNA]</scope>
    <source>
        <strain evidence="2">JCM 6294</strain>
    </source>
</reference>
<proteinExistence type="predicted"/>
<evidence type="ECO:0000313" key="1">
    <source>
        <dbReference type="EMBL" id="GAE19207.1"/>
    </source>
</evidence>
<dbReference type="eggNOG" id="COG1834">
    <property type="taxonomic scope" value="Bacteria"/>
</dbReference>
<name>W4PHE6_9BACE</name>